<feature type="transmembrane region" description="Helical" evidence="1">
    <location>
        <begin position="20"/>
        <end position="43"/>
    </location>
</feature>
<dbReference type="AlphaFoldDB" id="A0A5M6ZBA2"/>
<comment type="caution">
    <text evidence="2">The sequence shown here is derived from an EMBL/GenBank/DDBJ whole genome shotgun (WGS) entry which is preliminary data.</text>
</comment>
<evidence type="ECO:0000256" key="1">
    <source>
        <dbReference type="SAM" id="Phobius"/>
    </source>
</evidence>
<evidence type="ECO:0000313" key="2">
    <source>
        <dbReference type="EMBL" id="KAA5801057.1"/>
    </source>
</evidence>
<evidence type="ECO:0000313" key="3">
    <source>
        <dbReference type="Proteomes" id="UP000325122"/>
    </source>
</evidence>
<name>A0A5M6ZBA2_9PROT</name>
<accession>A0A5M6ZBA2</accession>
<sequence>MNDLNVEAVASALLEALTSQVFLLAYSWLGVVIALLLLLWFGFRLLSVIRDFNEAEMIRRSRGSPPRKPETIRNRILSLEEHARGGLQAAVRRSLGLVLYGIVAPGALLLIILVFDDWFIPGMPSLLDGEDLIDGSGVEAWRLAVFIADQALRGALTDTFEVFGLSVSNLSNNKDNILLSGLILAYRSLCGLVLISILVLLWRILSALPGLAAAINAYRSELRKLEEAGDRS</sequence>
<dbReference type="Proteomes" id="UP000325122">
    <property type="component" value="Unassembled WGS sequence"/>
</dbReference>
<keyword evidence="1" id="KW-0472">Membrane</keyword>
<gene>
    <name evidence="2" type="ORF">F1654_13450</name>
</gene>
<keyword evidence="1" id="KW-0812">Transmembrane</keyword>
<keyword evidence="3" id="KW-1185">Reference proteome</keyword>
<keyword evidence="1" id="KW-1133">Transmembrane helix</keyword>
<organism evidence="2 3">
    <name type="scientific">Alkalicaulis satelles</name>
    <dbReference type="NCBI Taxonomy" id="2609175"/>
    <lineage>
        <taxon>Bacteria</taxon>
        <taxon>Pseudomonadati</taxon>
        <taxon>Pseudomonadota</taxon>
        <taxon>Alphaproteobacteria</taxon>
        <taxon>Maricaulales</taxon>
        <taxon>Maricaulaceae</taxon>
        <taxon>Alkalicaulis</taxon>
    </lineage>
</organism>
<feature type="transmembrane region" description="Helical" evidence="1">
    <location>
        <begin position="97"/>
        <end position="115"/>
    </location>
</feature>
<protein>
    <submittedName>
        <fullName evidence="2">Uncharacterized protein</fullName>
    </submittedName>
</protein>
<dbReference type="EMBL" id="VWOJ01000005">
    <property type="protein sequence ID" value="KAA5801057.1"/>
    <property type="molecule type" value="Genomic_DNA"/>
</dbReference>
<reference evidence="2 3" key="1">
    <citation type="submission" date="2019-09" db="EMBL/GenBank/DDBJ databases">
        <authorList>
            <person name="Kevbrin V."/>
            <person name="Grouzdev D.S."/>
        </authorList>
    </citation>
    <scope>NUCLEOTIDE SEQUENCE [LARGE SCALE GENOMIC DNA]</scope>
    <source>
        <strain evidence="2 3">G-192</strain>
    </source>
</reference>
<dbReference type="RefSeq" id="WP_150024076.1">
    <property type="nucleotide sequence ID" value="NZ_VWOJ01000005.1"/>
</dbReference>
<feature type="transmembrane region" description="Helical" evidence="1">
    <location>
        <begin position="177"/>
        <end position="202"/>
    </location>
</feature>
<proteinExistence type="predicted"/>